<dbReference type="SUPFAM" id="SSF51230">
    <property type="entry name" value="Single hybrid motif"/>
    <property type="match status" value="1"/>
</dbReference>
<protein>
    <submittedName>
        <fullName evidence="4">Glycine cleavage system H protein</fullName>
    </submittedName>
</protein>
<dbReference type="GO" id="GO:0005960">
    <property type="term" value="C:glycine cleavage complex"/>
    <property type="evidence" value="ECO:0007669"/>
    <property type="project" value="InterPro"/>
</dbReference>
<dbReference type="InterPro" id="IPR002930">
    <property type="entry name" value="GCV_H"/>
</dbReference>
<keyword evidence="2" id="KW-0450">Lipoyl</keyword>
<dbReference type="NCBIfam" id="NF002270">
    <property type="entry name" value="PRK01202.1"/>
    <property type="match status" value="1"/>
</dbReference>
<dbReference type="Pfam" id="PF01597">
    <property type="entry name" value="GCV_H"/>
    <property type="match status" value="1"/>
</dbReference>
<proteinExistence type="inferred from homology"/>
<dbReference type="GO" id="GO:0005829">
    <property type="term" value="C:cytosol"/>
    <property type="evidence" value="ECO:0007669"/>
    <property type="project" value="TreeGrafter"/>
</dbReference>
<organism evidence="4">
    <name type="scientific">hydrothermal vent metagenome</name>
    <dbReference type="NCBI Taxonomy" id="652676"/>
    <lineage>
        <taxon>unclassified sequences</taxon>
        <taxon>metagenomes</taxon>
        <taxon>ecological metagenomes</taxon>
    </lineage>
</organism>
<dbReference type="CDD" id="cd06848">
    <property type="entry name" value="GCS_H"/>
    <property type="match status" value="1"/>
</dbReference>
<dbReference type="GO" id="GO:0009249">
    <property type="term" value="P:protein lipoylation"/>
    <property type="evidence" value="ECO:0007669"/>
    <property type="project" value="TreeGrafter"/>
</dbReference>
<dbReference type="Gene3D" id="2.40.50.100">
    <property type="match status" value="1"/>
</dbReference>
<dbReference type="EMBL" id="FPHY01000033">
    <property type="protein sequence ID" value="SFV85479.1"/>
    <property type="molecule type" value="Genomic_DNA"/>
</dbReference>
<comment type="similarity">
    <text evidence="1">Belongs to the GcvH family.</text>
</comment>
<evidence type="ECO:0000256" key="2">
    <source>
        <dbReference type="ARBA" id="ARBA00022823"/>
    </source>
</evidence>
<name>A0A1W1DVP7_9ZZZZ</name>
<evidence type="ECO:0000256" key="1">
    <source>
        <dbReference type="ARBA" id="ARBA00009249"/>
    </source>
</evidence>
<dbReference type="InterPro" id="IPR000089">
    <property type="entry name" value="Biotin_lipoyl"/>
</dbReference>
<dbReference type="HAMAP" id="MF_00272">
    <property type="entry name" value="GcvH"/>
    <property type="match status" value="1"/>
</dbReference>
<evidence type="ECO:0000259" key="3">
    <source>
        <dbReference type="PROSITE" id="PS50968"/>
    </source>
</evidence>
<dbReference type="PROSITE" id="PS50968">
    <property type="entry name" value="BIOTINYL_LIPOYL"/>
    <property type="match status" value="1"/>
</dbReference>
<sequence>MSMGDIREDRQYTETHEWILDNGDGTWTMGVTDHAQALLGDMVFVELPGEGDEVSIEDEFCVVESVKAASGVYAPADLEVIKVNEALESEPELVNSSCYDDGWLVKFKADSIDGLMDAAMYNEILD</sequence>
<dbReference type="PANTHER" id="PTHR11715">
    <property type="entry name" value="GLYCINE CLEAVAGE SYSTEM H PROTEIN"/>
    <property type="match status" value="1"/>
</dbReference>
<dbReference type="InterPro" id="IPR033753">
    <property type="entry name" value="GCV_H/Fam206"/>
</dbReference>
<reference evidence="4" key="1">
    <citation type="submission" date="2016-10" db="EMBL/GenBank/DDBJ databases">
        <authorList>
            <person name="de Groot N.N."/>
        </authorList>
    </citation>
    <scope>NUCLEOTIDE SEQUENCE</scope>
</reference>
<dbReference type="NCBIfam" id="TIGR00527">
    <property type="entry name" value="gcvH"/>
    <property type="match status" value="1"/>
</dbReference>
<feature type="domain" description="Lipoyl-binding" evidence="3">
    <location>
        <begin position="26"/>
        <end position="108"/>
    </location>
</feature>
<evidence type="ECO:0000313" key="4">
    <source>
        <dbReference type="EMBL" id="SFV85479.1"/>
    </source>
</evidence>
<accession>A0A1W1DVP7</accession>
<dbReference type="GO" id="GO:0019464">
    <property type="term" value="P:glycine decarboxylation via glycine cleavage system"/>
    <property type="evidence" value="ECO:0007669"/>
    <property type="project" value="InterPro"/>
</dbReference>
<dbReference type="InterPro" id="IPR017453">
    <property type="entry name" value="GCV_H_sub"/>
</dbReference>
<gene>
    <name evidence="4" type="ORF">MNB_SUP05-SYMBIONT-4-1409</name>
</gene>
<dbReference type="AlphaFoldDB" id="A0A1W1DVP7"/>
<dbReference type="PANTHER" id="PTHR11715:SF3">
    <property type="entry name" value="GLYCINE CLEAVAGE SYSTEM H PROTEIN-RELATED"/>
    <property type="match status" value="1"/>
</dbReference>
<dbReference type="InterPro" id="IPR011053">
    <property type="entry name" value="Single_hybrid_motif"/>
</dbReference>